<protein>
    <submittedName>
        <fullName evidence="5">Outer membrane protein assembly factor BamE</fullName>
    </submittedName>
</protein>
<feature type="chain" id="PRO_5032297483" evidence="3">
    <location>
        <begin position="19"/>
        <end position="170"/>
    </location>
</feature>
<comment type="caution">
    <text evidence="5">The sequence shown here is derived from an EMBL/GenBank/DDBJ whole genome shotgun (WGS) entry which is preliminary data.</text>
</comment>
<keyword evidence="1 3" id="KW-0732">Signal</keyword>
<evidence type="ECO:0000256" key="3">
    <source>
        <dbReference type="SAM" id="SignalP"/>
    </source>
</evidence>
<keyword evidence="6" id="KW-1185">Reference proteome</keyword>
<dbReference type="EMBL" id="WINI01000001">
    <property type="protein sequence ID" value="MQQ99958.1"/>
    <property type="molecule type" value="Genomic_DNA"/>
</dbReference>
<dbReference type="Pfam" id="PF04355">
    <property type="entry name" value="BamE"/>
    <property type="match status" value="1"/>
</dbReference>
<reference evidence="5 6" key="1">
    <citation type="submission" date="2019-10" db="EMBL/GenBank/DDBJ databases">
        <title>Glaciimonas soli sp. nov., a psychrophilic bacterium isolated from the forest soil of a high elevation mountain in Taiwan.</title>
        <authorList>
            <person name="Wang L.-T."/>
            <person name="Shieh W.Y."/>
        </authorList>
    </citation>
    <scope>NUCLEOTIDE SEQUENCE [LARGE SCALE GENOMIC DNA]</scope>
    <source>
        <strain evidence="5 6">GS1</strain>
    </source>
</reference>
<dbReference type="AlphaFoldDB" id="A0A843YJK1"/>
<gene>
    <name evidence="5" type="primary">bamE</name>
    <name evidence="5" type="ORF">GEV47_04580</name>
</gene>
<sequence>MKSWIRTILILAVPFLIAACDQNGNLMRDYGLEKLSKGVSTEADVLQTMGQPDTVWEEDDGERTLEYPKGPMGTTTWFVFIGADGKFRDYKQVLTEANFANIKVGMTQDRVRKILGKQRTVVQFKRKNEEVWDWRYISADTSQRFFNVHFDITSGLVTGTSSSDAFVGGR</sequence>
<dbReference type="Gene3D" id="3.30.1450.10">
    <property type="match status" value="1"/>
</dbReference>
<organism evidence="5 6">
    <name type="scientific">Glaciimonas soli</name>
    <dbReference type="NCBI Taxonomy" id="2590999"/>
    <lineage>
        <taxon>Bacteria</taxon>
        <taxon>Pseudomonadati</taxon>
        <taxon>Pseudomonadota</taxon>
        <taxon>Betaproteobacteria</taxon>
        <taxon>Burkholderiales</taxon>
        <taxon>Oxalobacteraceae</taxon>
        <taxon>Glaciimonas</taxon>
    </lineage>
</organism>
<dbReference type="OrthoDB" id="5297256at2"/>
<accession>A0A843YJK1</accession>
<dbReference type="RefSeq" id="WP_153233486.1">
    <property type="nucleotide sequence ID" value="NZ_WINI01000001.1"/>
</dbReference>
<dbReference type="InterPro" id="IPR037873">
    <property type="entry name" value="BamE-like"/>
</dbReference>
<dbReference type="Proteomes" id="UP000451565">
    <property type="component" value="Unassembled WGS sequence"/>
</dbReference>
<evidence type="ECO:0000313" key="6">
    <source>
        <dbReference type="Proteomes" id="UP000451565"/>
    </source>
</evidence>
<evidence type="ECO:0000256" key="2">
    <source>
        <dbReference type="ARBA" id="ARBA00023136"/>
    </source>
</evidence>
<dbReference type="GO" id="GO:0019867">
    <property type="term" value="C:outer membrane"/>
    <property type="evidence" value="ECO:0007669"/>
    <property type="project" value="InterPro"/>
</dbReference>
<evidence type="ECO:0000259" key="4">
    <source>
        <dbReference type="Pfam" id="PF04355"/>
    </source>
</evidence>
<feature type="signal peptide" evidence="3">
    <location>
        <begin position="1"/>
        <end position="18"/>
    </location>
</feature>
<name>A0A843YJK1_9BURK</name>
<evidence type="ECO:0000256" key="1">
    <source>
        <dbReference type="ARBA" id="ARBA00022729"/>
    </source>
</evidence>
<dbReference type="PROSITE" id="PS51257">
    <property type="entry name" value="PROKAR_LIPOPROTEIN"/>
    <property type="match status" value="1"/>
</dbReference>
<feature type="domain" description="Outer membrane protein assembly factor BamE" evidence="4">
    <location>
        <begin position="93"/>
        <end position="151"/>
    </location>
</feature>
<keyword evidence="2" id="KW-0472">Membrane</keyword>
<evidence type="ECO:0000313" key="5">
    <source>
        <dbReference type="EMBL" id="MQQ99958.1"/>
    </source>
</evidence>
<proteinExistence type="predicted"/>
<dbReference type="InterPro" id="IPR007450">
    <property type="entry name" value="BamE_dom"/>
</dbReference>